<dbReference type="InterPro" id="IPR035976">
    <property type="entry name" value="Sushi/SCR/CCP_sf"/>
</dbReference>
<proteinExistence type="predicted"/>
<feature type="domain" description="Sushi" evidence="5">
    <location>
        <begin position="1"/>
        <end position="52"/>
    </location>
</feature>
<dbReference type="PANTHER" id="PTHR45656">
    <property type="entry name" value="PROTEIN CBR-CLEC-78"/>
    <property type="match status" value="1"/>
</dbReference>
<dbReference type="Ensembl" id="ENSATET00000035737.3">
    <property type="protein sequence ID" value="ENSATEP00000035229.3"/>
    <property type="gene ID" value="ENSATEG00000024216.3"/>
</dbReference>
<dbReference type="AlphaFoldDB" id="A0A3Q1JVD9"/>
<dbReference type="Proteomes" id="UP000265040">
    <property type="component" value="Chromosome 7"/>
</dbReference>
<reference evidence="6" key="2">
    <citation type="submission" date="2025-08" db="UniProtKB">
        <authorList>
            <consortium name="Ensembl"/>
        </authorList>
    </citation>
    <scope>IDENTIFICATION</scope>
</reference>
<dbReference type="GeneTree" id="ENSGT00940000163310"/>
<evidence type="ECO:0000256" key="3">
    <source>
        <dbReference type="ARBA" id="ARBA00023157"/>
    </source>
</evidence>
<evidence type="ECO:0000256" key="2">
    <source>
        <dbReference type="ARBA" id="ARBA00022737"/>
    </source>
</evidence>
<feature type="domain" description="Sushi" evidence="5">
    <location>
        <begin position="171"/>
        <end position="233"/>
    </location>
</feature>
<dbReference type="Gene3D" id="2.10.70.10">
    <property type="entry name" value="Complement Module, domain 1"/>
    <property type="match status" value="5"/>
</dbReference>
<protein>
    <recommendedName>
        <fullName evidence="5">Sushi domain-containing protein</fullName>
    </recommendedName>
</protein>
<evidence type="ECO:0000256" key="1">
    <source>
        <dbReference type="ARBA" id="ARBA00022729"/>
    </source>
</evidence>
<evidence type="ECO:0000256" key="4">
    <source>
        <dbReference type="PROSITE-ProRule" id="PRU00302"/>
    </source>
</evidence>
<feature type="domain" description="Sushi" evidence="5">
    <location>
        <begin position="234"/>
        <end position="291"/>
    </location>
</feature>
<keyword evidence="2" id="KW-0677">Repeat</keyword>
<sequence>MNVKGNKMLLEKFPDGTKASFACDVGYTSAAGSPVVTCAAGSWSPVTLKCERKNCGPAGEVTDGHVDYPEGTEFGDKAVITCFTGFTLVGESERICGDHGWSGRLPDCEVVTCDPPPEIVNGAFTPSKDSYVYLDVVQYSCEKYYTLIGSKTRTCSEDGTFKPDPPACVDQNCPRPVPGPNMNVKENIFYLEKFPDGTKVSFACDVGYTSAAGSPVVTCAAGSWSPVTLRCKKKSCGLAGKVTNGRIDYPKGKEFGDKAVIVCDSGYTLAGASEITCGDQGWSGSLPICEASGNNSVVLASVAGISVLIGAAAMIIARQGNHPSPVGPI</sequence>
<feature type="disulfide bond" evidence="4">
    <location>
        <begin position="141"/>
        <end position="168"/>
    </location>
</feature>
<evidence type="ECO:0000259" key="5">
    <source>
        <dbReference type="PROSITE" id="PS50923"/>
    </source>
</evidence>
<reference evidence="6" key="1">
    <citation type="submission" date="2021-04" db="EMBL/GenBank/DDBJ databases">
        <authorList>
            <consortium name="Wellcome Sanger Institute Data Sharing"/>
        </authorList>
    </citation>
    <scope>NUCLEOTIDE SEQUENCE [LARGE SCALE GENOMIC DNA]</scope>
</reference>
<feature type="domain" description="Sushi" evidence="5">
    <location>
        <begin position="53"/>
        <end position="110"/>
    </location>
</feature>
<feature type="disulfide bond" evidence="4">
    <location>
        <begin position="23"/>
        <end position="50"/>
    </location>
</feature>
<dbReference type="InterPro" id="IPR051277">
    <property type="entry name" value="SEZ6_CSMD_C4BPB_Regulators"/>
</dbReference>
<dbReference type="SUPFAM" id="SSF57535">
    <property type="entry name" value="Complement control module/SCR domain"/>
    <property type="match status" value="5"/>
</dbReference>
<evidence type="ECO:0000313" key="7">
    <source>
        <dbReference type="Proteomes" id="UP000265040"/>
    </source>
</evidence>
<name>A0A3Q1JVD9_ANATE</name>
<dbReference type="PANTHER" id="PTHR45656:SF4">
    <property type="entry name" value="PROTEIN CBR-CLEC-78"/>
    <property type="match status" value="1"/>
</dbReference>
<dbReference type="SMART" id="SM00032">
    <property type="entry name" value="CCP"/>
    <property type="match status" value="5"/>
</dbReference>
<accession>A0A3Q1JVD9</accession>
<evidence type="ECO:0000313" key="6">
    <source>
        <dbReference type="Ensembl" id="ENSATEP00000035229.3"/>
    </source>
</evidence>
<feature type="disulfide bond" evidence="4">
    <location>
        <begin position="204"/>
        <end position="231"/>
    </location>
</feature>
<reference evidence="6" key="3">
    <citation type="submission" date="2025-09" db="UniProtKB">
        <authorList>
            <consortium name="Ensembl"/>
        </authorList>
    </citation>
    <scope>IDENTIFICATION</scope>
</reference>
<dbReference type="PROSITE" id="PS50923">
    <property type="entry name" value="SUSHI"/>
    <property type="match status" value="5"/>
</dbReference>
<dbReference type="Pfam" id="PF00084">
    <property type="entry name" value="Sushi"/>
    <property type="match status" value="5"/>
</dbReference>
<keyword evidence="1" id="KW-0732">Signal</keyword>
<keyword evidence="3 4" id="KW-1015">Disulfide bond</keyword>
<comment type="caution">
    <text evidence="4">Lacks conserved residue(s) required for the propagation of feature annotation.</text>
</comment>
<keyword evidence="4" id="KW-0768">Sushi</keyword>
<dbReference type="InterPro" id="IPR000436">
    <property type="entry name" value="Sushi_SCR_CCP_dom"/>
</dbReference>
<organism evidence="6 7">
    <name type="scientific">Anabas testudineus</name>
    <name type="common">Climbing perch</name>
    <name type="synonym">Anthias testudineus</name>
    <dbReference type="NCBI Taxonomy" id="64144"/>
    <lineage>
        <taxon>Eukaryota</taxon>
        <taxon>Metazoa</taxon>
        <taxon>Chordata</taxon>
        <taxon>Craniata</taxon>
        <taxon>Vertebrata</taxon>
        <taxon>Euteleostomi</taxon>
        <taxon>Actinopterygii</taxon>
        <taxon>Neopterygii</taxon>
        <taxon>Teleostei</taxon>
        <taxon>Neoteleostei</taxon>
        <taxon>Acanthomorphata</taxon>
        <taxon>Anabantaria</taxon>
        <taxon>Anabantiformes</taxon>
        <taxon>Anabantoidei</taxon>
        <taxon>Anabantidae</taxon>
        <taxon>Anabas</taxon>
    </lineage>
</organism>
<feature type="domain" description="Sushi" evidence="5">
    <location>
        <begin position="111"/>
        <end position="170"/>
    </location>
</feature>
<dbReference type="STRING" id="64144.ENSATEP00000035229"/>
<dbReference type="CDD" id="cd00033">
    <property type="entry name" value="CCP"/>
    <property type="match status" value="5"/>
</dbReference>
<keyword evidence="7" id="KW-1185">Reference proteome</keyword>